<evidence type="ECO:0000313" key="3">
    <source>
        <dbReference type="EMBL" id="OSD02087.1"/>
    </source>
</evidence>
<dbReference type="InterPro" id="IPR039960">
    <property type="entry name" value="MCP1"/>
</dbReference>
<reference evidence="3 4" key="1">
    <citation type="journal article" date="2015" name="Biotechnol. Biofuels">
        <title>Enhanced degradation of softwood versus hardwood by the white-rot fungus Pycnoporus coccineus.</title>
        <authorList>
            <person name="Couturier M."/>
            <person name="Navarro D."/>
            <person name="Chevret D."/>
            <person name="Henrissat B."/>
            <person name="Piumi F."/>
            <person name="Ruiz-Duenas F.J."/>
            <person name="Martinez A.T."/>
            <person name="Grigoriev I.V."/>
            <person name="Riley R."/>
            <person name="Lipzen A."/>
            <person name="Berrin J.G."/>
            <person name="Master E.R."/>
            <person name="Rosso M.N."/>
        </authorList>
    </citation>
    <scope>NUCLEOTIDE SEQUENCE [LARGE SCALE GENOMIC DNA]</scope>
    <source>
        <strain evidence="3 4">BRFM310</strain>
    </source>
</reference>
<dbReference type="PANTHER" id="PTHR38409">
    <property type="entry name" value="MDM10-COMPLEMENTING PROTEIN 1"/>
    <property type="match status" value="1"/>
</dbReference>
<keyword evidence="1" id="KW-0472">Membrane</keyword>
<sequence length="248" mass="27571">MSEDTATGGGRSFLRRLTLITQPALTRIAHGSAPFITTFVLIHLTAPAMASLGSTSLASQVMLLGREYYQTSFGETFLVLTPLVVHPLSAILKRLLSPKVSRRLTSILSLTGYTVAISVALHYFTHRVAPADPSPPIYSVGPSELDYEYVKYALQEWPWRSWFAYIGLTACIAWHAAEGMAVIWNTWLRPQLGGMPGTKRTRTIWALIAGVLPVATGMFCMWKEPLMVFASHADRFKAAFSKNPLYWY</sequence>
<keyword evidence="1" id="KW-1133">Transmembrane helix</keyword>
<dbReference type="InterPro" id="IPR034804">
    <property type="entry name" value="SQR/QFR_C/D"/>
</dbReference>
<evidence type="ECO:0000259" key="2">
    <source>
        <dbReference type="Pfam" id="PF07950"/>
    </source>
</evidence>
<feature type="transmembrane region" description="Helical" evidence="1">
    <location>
        <begin position="35"/>
        <end position="53"/>
    </location>
</feature>
<gene>
    <name evidence="3" type="ORF">PYCCODRAFT_1477966</name>
</gene>
<dbReference type="PANTHER" id="PTHR38409:SF1">
    <property type="entry name" value="MITOCHONDRIAL ADAPTER PROTEIN MCP1"/>
    <property type="match status" value="1"/>
</dbReference>
<dbReference type="GO" id="GO:0055088">
    <property type="term" value="P:lipid homeostasis"/>
    <property type="evidence" value="ECO:0007669"/>
    <property type="project" value="InterPro"/>
</dbReference>
<dbReference type="AlphaFoldDB" id="A0A1Y2ILR7"/>
<feature type="domain" description="Mitochondrial adapter protein MCP1 transmembrane" evidence="2">
    <location>
        <begin position="119"/>
        <end position="218"/>
    </location>
</feature>
<feature type="transmembrane region" description="Helical" evidence="1">
    <location>
        <begin position="73"/>
        <end position="92"/>
    </location>
</feature>
<dbReference type="GO" id="GO:0016020">
    <property type="term" value="C:membrane"/>
    <property type="evidence" value="ECO:0007669"/>
    <property type="project" value="InterPro"/>
</dbReference>
<keyword evidence="4" id="KW-1185">Reference proteome</keyword>
<dbReference type="SUPFAM" id="SSF81343">
    <property type="entry name" value="Fumarate reductase respiratory complex transmembrane subunits"/>
    <property type="match status" value="1"/>
</dbReference>
<evidence type="ECO:0000256" key="1">
    <source>
        <dbReference type="SAM" id="Phobius"/>
    </source>
</evidence>
<proteinExistence type="predicted"/>
<dbReference type="InterPro" id="IPR012472">
    <property type="entry name" value="MCP1_TM"/>
</dbReference>
<name>A0A1Y2ILR7_TRAC3</name>
<dbReference type="EMBL" id="KZ084107">
    <property type="protein sequence ID" value="OSD02087.1"/>
    <property type="molecule type" value="Genomic_DNA"/>
</dbReference>
<evidence type="ECO:0000313" key="4">
    <source>
        <dbReference type="Proteomes" id="UP000193067"/>
    </source>
</evidence>
<dbReference type="Pfam" id="PF07950">
    <property type="entry name" value="MCP1_TM"/>
    <property type="match status" value="1"/>
</dbReference>
<feature type="transmembrane region" description="Helical" evidence="1">
    <location>
        <begin position="104"/>
        <end position="124"/>
    </location>
</feature>
<feature type="transmembrane region" description="Helical" evidence="1">
    <location>
        <begin position="204"/>
        <end position="222"/>
    </location>
</feature>
<dbReference type="OrthoDB" id="10259513at2759"/>
<accession>A0A1Y2ILR7</accession>
<protein>
    <recommendedName>
        <fullName evidence="2">Mitochondrial adapter protein MCP1 transmembrane domain-containing protein</fullName>
    </recommendedName>
</protein>
<feature type="transmembrane region" description="Helical" evidence="1">
    <location>
        <begin position="162"/>
        <end position="184"/>
    </location>
</feature>
<dbReference type="Proteomes" id="UP000193067">
    <property type="component" value="Unassembled WGS sequence"/>
</dbReference>
<keyword evidence="1" id="KW-0812">Transmembrane</keyword>
<organism evidence="3 4">
    <name type="scientific">Trametes coccinea (strain BRFM310)</name>
    <name type="common">Pycnoporus coccineus</name>
    <dbReference type="NCBI Taxonomy" id="1353009"/>
    <lineage>
        <taxon>Eukaryota</taxon>
        <taxon>Fungi</taxon>
        <taxon>Dikarya</taxon>
        <taxon>Basidiomycota</taxon>
        <taxon>Agaricomycotina</taxon>
        <taxon>Agaricomycetes</taxon>
        <taxon>Polyporales</taxon>
        <taxon>Polyporaceae</taxon>
        <taxon>Trametes</taxon>
    </lineage>
</organism>